<protein>
    <submittedName>
        <fullName evidence="1">Uncharacterized protein</fullName>
    </submittedName>
</protein>
<dbReference type="EMBL" id="BARU01044331">
    <property type="protein sequence ID" value="GAH77185.1"/>
    <property type="molecule type" value="Genomic_DNA"/>
</dbReference>
<organism evidence="1">
    <name type="scientific">marine sediment metagenome</name>
    <dbReference type="NCBI Taxonomy" id="412755"/>
    <lineage>
        <taxon>unclassified sequences</taxon>
        <taxon>metagenomes</taxon>
        <taxon>ecological metagenomes</taxon>
    </lineage>
</organism>
<name>X1J6M9_9ZZZZ</name>
<dbReference type="AlphaFoldDB" id="X1J6M9"/>
<gene>
    <name evidence="1" type="ORF">S03H2_67647</name>
</gene>
<evidence type="ECO:0000313" key="1">
    <source>
        <dbReference type="EMBL" id="GAH77185.1"/>
    </source>
</evidence>
<proteinExistence type="predicted"/>
<comment type="caution">
    <text evidence="1">The sequence shown here is derived from an EMBL/GenBank/DDBJ whole genome shotgun (WGS) entry which is preliminary data.</text>
</comment>
<accession>X1J6M9</accession>
<reference evidence="1" key="1">
    <citation type="journal article" date="2014" name="Front. Microbiol.">
        <title>High frequency of phylogenetically diverse reductive dehalogenase-homologous genes in deep subseafloor sedimentary metagenomes.</title>
        <authorList>
            <person name="Kawai M."/>
            <person name="Futagami T."/>
            <person name="Toyoda A."/>
            <person name="Takaki Y."/>
            <person name="Nishi S."/>
            <person name="Hori S."/>
            <person name="Arai W."/>
            <person name="Tsubouchi T."/>
            <person name="Morono Y."/>
            <person name="Uchiyama I."/>
            <person name="Ito T."/>
            <person name="Fujiyama A."/>
            <person name="Inagaki F."/>
            <person name="Takami H."/>
        </authorList>
    </citation>
    <scope>NUCLEOTIDE SEQUENCE</scope>
    <source>
        <strain evidence="1">Expedition CK06-06</strain>
    </source>
</reference>
<sequence length="60" mass="6423">MQAAGARDPPAAEGRPAVFQALATILLSLPPEESVALRDLLGSDHTERGERKWVGDSRPD</sequence>